<keyword evidence="2" id="KW-1185">Reference proteome</keyword>
<proteinExistence type="predicted"/>
<dbReference type="EMBL" id="OZ019895">
    <property type="protein sequence ID" value="CAK9219792.1"/>
    <property type="molecule type" value="Genomic_DNA"/>
</dbReference>
<protein>
    <submittedName>
        <fullName evidence="1">Uncharacterized protein</fullName>
    </submittedName>
</protein>
<dbReference type="Proteomes" id="UP001497512">
    <property type="component" value="Chromosome 3"/>
</dbReference>
<evidence type="ECO:0000313" key="2">
    <source>
        <dbReference type="Proteomes" id="UP001497512"/>
    </source>
</evidence>
<name>A0ABP0UEG6_9BRYO</name>
<accession>A0ABP0UEG6</accession>
<reference evidence="1" key="1">
    <citation type="submission" date="2024-02" db="EMBL/GenBank/DDBJ databases">
        <authorList>
            <consortium name="ELIXIR-Norway"/>
            <consortium name="Elixir Norway"/>
        </authorList>
    </citation>
    <scope>NUCLEOTIDE SEQUENCE</scope>
</reference>
<gene>
    <name evidence="1" type="ORF">CSSPTR1EN2_LOCUS14861</name>
</gene>
<sequence length="106" mass="11349">MLQGAAECDDDDDEDSVAHMMLWETKRRAAALPPLGQVIATIFAAECREVEKNLASDSARTEQAIIGASQWDNQCVEVCELVEPGSLLYDVSPASSSGTIAWSSSS</sequence>
<evidence type="ECO:0000313" key="1">
    <source>
        <dbReference type="EMBL" id="CAK9219792.1"/>
    </source>
</evidence>
<organism evidence="1 2">
    <name type="scientific">Sphagnum troendelagicum</name>
    <dbReference type="NCBI Taxonomy" id="128251"/>
    <lineage>
        <taxon>Eukaryota</taxon>
        <taxon>Viridiplantae</taxon>
        <taxon>Streptophyta</taxon>
        <taxon>Embryophyta</taxon>
        <taxon>Bryophyta</taxon>
        <taxon>Sphagnophytina</taxon>
        <taxon>Sphagnopsida</taxon>
        <taxon>Sphagnales</taxon>
        <taxon>Sphagnaceae</taxon>
        <taxon>Sphagnum</taxon>
    </lineage>
</organism>